<dbReference type="Gene3D" id="3.40.140.10">
    <property type="entry name" value="Cytidine Deaminase, domain 2"/>
    <property type="match status" value="1"/>
</dbReference>
<dbReference type="PANTHER" id="PTHR30471">
    <property type="entry name" value="DNA REPAIR PROTEIN RADC"/>
    <property type="match status" value="1"/>
</dbReference>
<dbReference type="SUPFAM" id="SSF102712">
    <property type="entry name" value="JAB1/MPN domain"/>
    <property type="match status" value="1"/>
</dbReference>
<dbReference type="PANTHER" id="PTHR30471:SF3">
    <property type="entry name" value="UPF0758 PROTEIN YEES-RELATED"/>
    <property type="match status" value="1"/>
</dbReference>
<dbReference type="AlphaFoldDB" id="A0A917J7M7"/>
<dbReference type="InterPro" id="IPR010994">
    <property type="entry name" value="RuvA_2-like"/>
</dbReference>
<evidence type="ECO:0000256" key="5">
    <source>
        <dbReference type="ARBA" id="ARBA00023049"/>
    </source>
</evidence>
<evidence type="ECO:0000313" key="9">
    <source>
        <dbReference type="Proteomes" id="UP000662074"/>
    </source>
</evidence>
<dbReference type="Pfam" id="PF20582">
    <property type="entry name" value="UPF0758_N"/>
    <property type="match status" value="1"/>
</dbReference>
<dbReference type="NCBIfam" id="TIGR00608">
    <property type="entry name" value="radc"/>
    <property type="match status" value="1"/>
</dbReference>
<organism evidence="8 9">
    <name type="scientific">Mucilaginibacter galii</name>
    <dbReference type="NCBI Taxonomy" id="2005073"/>
    <lineage>
        <taxon>Bacteria</taxon>
        <taxon>Pseudomonadati</taxon>
        <taxon>Bacteroidota</taxon>
        <taxon>Sphingobacteriia</taxon>
        <taxon>Sphingobacteriales</taxon>
        <taxon>Sphingobacteriaceae</taxon>
        <taxon>Mucilaginibacter</taxon>
    </lineage>
</organism>
<proteinExistence type="inferred from homology"/>
<dbReference type="RefSeq" id="WP_188413672.1">
    <property type="nucleotide sequence ID" value="NZ_BMDO01000001.1"/>
</dbReference>
<sequence>MEAYETKISIKAWAEEDRPREKLNAQGRRALSDAELIAILIGSGSRNESAVELSKRILHHYENDLQKLGKVSVSELSKFKGIGEAKAISIIAALELGHRRGDTEIKAPEIVNGSRSVYNVLKRHLVDLNHEEFWILLLSRNCKIIAKELISKGGLSGTVADPKIIFGIALQHQASSIILAHNHPSGNLKPSQQDIDLTKKIHAAGRILDIGVLDHLIITDGGFFSFADEELL</sequence>
<dbReference type="PROSITE" id="PS01302">
    <property type="entry name" value="UPF0758"/>
    <property type="match status" value="1"/>
</dbReference>
<comment type="similarity">
    <text evidence="6">Belongs to the UPF0758 family.</text>
</comment>
<evidence type="ECO:0000256" key="3">
    <source>
        <dbReference type="ARBA" id="ARBA00022801"/>
    </source>
</evidence>
<protein>
    <submittedName>
        <fullName evidence="8">DNA repair protein RadC</fullName>
    </submittedName>
</protein>
<keyword evidence="5" id="KW-0482">Metalloprotease</keyword>
<dbReference type="Proteomes" id="UP000662074">
    <property type="component" value="Unassembled WGS sequence"/>
</dbReference>
<evidence type="ECO:0000313" key="8">
    <source>
        <dbReference type="EMBL" id="GGI49410.1"/>
    </source>
</evidence>
<dbReference type="SUPFAM" id="SSF47781">
    <property type="entry name" value="RuvA domain 2-like"/>
    <property type="match status" value="1"/>
</dbReference>
<keyword evidence="4" id="KW-0862">Zinc</keyword>
<accession>A0A917J7M7</accession>
<evidence type="ECO:0000259" key="7">
    <source>
        <dbReference type="PROSITE" id="PS50249"/>
    </source>
</evidence>
<dbReference type="PROSITE" id="PS50249">
    <property type="entry name" value="MPN"/>
    <property type="match status" value="1"/>
</dbReference>
<evidence type="ECO:0000256" key="4">
    <source>
        <dbReference type="ARBA" id="ARBA00022833"/>
    </source>
</evidence>
<evidence type="ECO:0000256" key="1">
    <source>
        <dbReference type="ARBA" id="ARBA00022670"/>
    </source>
</evidence>
<dbReference type="InterPro" id="IPR025657">
    <property type="entry name" value="RadC_JAB"/>
</dbReference>
<feature type="domain" description="MPN" evidence="7">
    <location>
        <begin position="110"/>
        <end position="232"/>
    </location>
</feature>
<gene>
    <name evidence="8" type="primary">radC</name>
    <name evidence="8" type="ORF">GCM10011425_06220</name>
</gene>
<dbReference type="GO" id="GO:0046872">
    <property type="term" value="F:metal ion binding"/>
    <property type="evidence" value="ECO:0007669"/>
    <property type="project" value="UniProtKB-KW"/>
</dbReference>
<dbReference type="NCBIfam" id="NF000642">
    <property type="entry name" value="PRK00024.1"/>
    <property type="match status" value="1"/>
</dbReference>
<dbReference type="InterPro" id="IPR037518">
    <property type="entry name" value="MPN"/>
</dbReference>
<reference evidence="8" key="1">
    <citation type="journal article" date="2014" name="Int. J. Syst. Evol. Microbiol.">
        <title>Complete genome sequence of Corynebacterium casei LMG S-19264T (=DSM 44701T), isolated from a smear-ripened cheese.</title>
        <authorList>
            <consortium name="US DOE Joint Genome Institute (JGI-PGF)"/>
            <person name="Walter F."/>
            <person name="Albersmeier A."/>
            <person name="Kalinowski J."/>
            <person name="Ruckert C."/>
        </authorList>
    </citation>
    <scope>NUCLEOTIDE SEQUENCE</scope>
    <source>
        <strain evidence="8">CCM 8711</strain>
    </source>
</reference>
<dbReference type="InterPro" id="IPR046778">
    <property type="entry name" value="UPF0758_N"/>
</dbReference>
<dbReference type="Pfam" id="PF04002">
    <property type="entry name" value="RadC"/>
    <property type="match status" value="1"/>
</dbReference>
<dbReference type="GO" id="GO:0008237">
    <property type="term" value="F:metallopeptidase activity"/>
    <property type="evidence" value="ECO:0007669"/>
    <property type="project" value="UniProtKB-KW"/>
</dbReference>
<keyword evidence="1" id="KW-0645">Protease</keyword>
<keyword evidence="9" id="KW-1185">Reference proteome</keyword>
<keyword evidence="2" id="KW-0479">Metal-binding</keyword>
<evidence type="ECO:0000256" key="2">
    <source>
        <dbReference type="ARBA" id="ARBA00022723"/>
    </source>
</evidence>
<keyword evidence="3" id="KW-0378">Hydrolase</keyword>
<reference evidence="8" key="2">
    <citation type="submission" date="2020-09" db="EMBL/GenBank/DDBJ databases">
        <authorList>
            <person name="Sun Q."/>
            <person name="Sedlacek I."/>
        </authorList>
    </citation>
    <scope>NUCLEOTIDE SEQUENCE</scope>
    <source>
        <strain evidence="8">CCM 8711</strain>
    </source>
</reference>
<evidence type="ECO:0000256" key="6">
    <source>
        <dbReference type="RuleBase" id="RU003797"/>
    </source>
</evidence>
<dbReference type="InterPro" id="IPR001405">
    <property type="entry name" value="UPF0758"/>
</dbReference>
<comment type="caution">
    <text evidence="8">The sequence shown here is derived from an EMBL/GenBank/DDBJ whole genome shotgun (WGS) entry which is preliminary data.</text>
</comment>
<dbReference type="CDD" id="cd08071">
    <property type="entry name" value="MPN_DUF2466"/>
    <property type="match status" value="1"/>
</dbReference>
<name>A0A917J7M7_9SPHI</name>
<dbReference type="EMBL" id="BMDO01000001">
    <property type="protein sequence ID" value="GGI49410.1"/>
    <property type="molecule type" value="Genomic_DNA"/>
</dbReference>
<dbReference type="GO" id="GO:0006508">
    <property type="term" value="P:proteolysis"/>
    <property type="evidence" value="ECO:0007669"/>
    <property type="project" value="UniProtKB-KW"/>
</dbReference>
<dbReference type="InterPro" id="IPR020891">
    <property type="entry name" value="UPF0758_CS"/>
</dbReference>